<keyword evidence="1" id="KW-0547">Nucleotide-binding</keyword>
<evidence type="ECO:0000259" key="3">
    <source>
        <dbReference type="PROSITE" id="PS50043"/>
    </source>
</evidence>
<protein>
    <recommendedName>
        <fullName evidence="3">HTH luxR-type domain-containing protein</fullName>
    </recommendedName>
</protein>
<dbReference type="PANTHER" id="PTHR16305">
    <property type="entry name" value="TESTICULAR SOLUBLE ADENYLYL CYCLASE"/>
    <property type="match status" value="1"/>
</dbReference>
<accession>A0ABQ4BFD9</accession>
<dbReference type="Pfam" id="PF13191">
    <property type="entry name" value="AAA_16"/>
    <property type="match status" value="1"/>
</dbReference>
<dbReference type="PANTHER" id="PTHR16305:SF35">
    <property type="entry name" value="TRANSCRIPTIONAL ACTIVATOR DOMAIN"/>
    <property type="match status" value="1"/>
</dbReference>
<dbReference type="PROSITE" id="PS50043">
    <property type="entry name" value="HTH_LUXR_2"/>
    <property type="match status" value="1"/>
</dbReference>
<dbReference type="InterPro" id="IPR011990">
    <property type="entry name" value="TPR-like_helical_dom_sf"/>
</dbReference>
<dbReference type="RefSeq" id="WP_203827517.1">
    <property type="nucleotide sequence ID" value="NZ_BAAATY010000017.1"/>
</dbReference>
<dbReference type="SMART" id="SM00421">
    <property type="entry name" value="HTH_LUXR"/>
    <property type="match status" value="1"/>
</dbReference>
<comment type="caution">
    <text evidence="4">The sequence shown here is derived from an EMBL/GenBank/DDBJ whole genome shotgun (WGS) entry which is preliminary data.</text>
</comment>
<keyword evidence="2" id="KW-0067">ATP-binding</keyword>
<dbReference type="Pfam" id="PF00196">
    <property type="entry name" value="GerE"/>
    <property type="match status" value="1"/>
</dbReference>
<proteinExistence type="predicted"/>
<name>A0ABQ4BFD9_9ACTN</name>
<dbReference type="EMBL" id="BOMS01000086">
    <property type="protein sequence ID" value="GIE69362.1"/>
    <property type="molecule type" value="Genomic_DNA"/>
</dbReference>
<reference evidence="4 5" key="1">
    <citation type="submission" date="2021-01" db="EMBL/GenBank/DDBJ databases">
        <title>Whole genome shotgun sequence of Actinoplanes palleronii NBRC 14916.</title>
        <authorList>
            <person name="Komaki H."/>
            <person name="Tamura T."/>
        </authorList>
    </citation>
    <scope>NUCLEOTIDE SEQUENCE [LARGE SCALE GENOMIC DNA]</scope>
    <source>
        <strain evidence="4 5">NBRC 14916</strain>
    </source>
</reference>
<evidence type="ECO:0000313" key="5">
    <source>
        <dbReference type="Proteomes" id="UP000624709"/>
    </source>
</evidence>
<organism evidence="4 5">
    <name type="scientific">Actinoplanes palleronii</name>
    <dbReference type="NCBI Taxonomy" id="113570"/>
    <lineage>
        <taxon>Bacteria</taxon>
        <taxon>Bacillati</taxon>
        <taxon>Actinomycetota</taxon>
        <taxon>Actinomycetes</taxon>
        <taxon>Micromonosporales</taxon>
        <taxon>Micromonosporaceae</taxon>
        <taxon>Actinoplanes</taxon>
    </lineage>
</organism>
<dbReference type="InterPro" id="IPR036388">
    <property type="entry name" value="WH-like_DNA-bd_sf"/>
</dbReference>
<dbReference type="SUPFAM" id="SSF46894">
    <property type="entry name" value="C-terminal effector domain of the bipartite response regulators"/>
    <property type="match status" value="1"/>
</dbReference>
<keyword evidence="5" id="KW-1185">Reference proteome</keyword>
<dbReference type="InterPro" id="IPR000792">
    <property type="entry name" value="Tscrpt_reg_LuxR_C"/>
</dbReference>
<dbReference type="InterPro" id="IPR027417">
    <property type="entry name" value="P-loop_NTPase"/>
</dbReference>
<dbReference type="InterPro" id="IPR016032">
    <property type="entry name" value="Sig_transdc_resp-reg_C-effctor"/>
</dbReference>
<dbReference type="Proteomes" id="UP000624709">
    <property type="component" value="Unassembled WGS sequence"/>
</dbReference>
<evidence type="ECO:0000313" key="4">
    <source>
        <dbReference type="EMBL" id="GIE69362.1"/>
    </source>
</evidence>
<dbReference type="Gene3D" id="1.25.40.10">
    <property type="entry name" value="Tetratricopeptide repeat domain"/>
    <property type="match status" value="1"/>
</dbReference>
<dbReference type="SUPFAM" id="SSF52540">
    <property type="entry name" value="P-loop containing nucleoside triphosphate hydrolases"/>
    <property type="match status" value="1"/>
</dbReference>
<evidence type="ECO:0000256" key="2">
    <source>
        <dbReference type="ARBA" id="ARBA00022840"/>
    </source>
</evidence>
<dbReference type="InterPro" id="IPR041664">
    <property type="entry name" value="AAA_16"/>
</dbReference>
<dbReference type="Gene3D" id="1.10.10.10">
    <property type="entry name" value="Winged helix-like DNA-binding domain superfamily/Winged helix DNA-binding domain"/>
    <property type="match status" value="1"/>
</dbReference>
<sequence length="941" mass="98814">MALTSGVLIGRHDLLDLADRRLAAAAGGEGGLLLLAGEAGIGKTRLLREISRRAAVAGFAVIGAAAAPGDTEVAGALAGDLGTELRRDPATAAIGERMTGRLRESADGDPDRYRRLLVADLVEMIEQVAARPILITLEDLHWADDLTLDLLARLAPRARKLPLLLAGTYRSDELYPRVPLRSWRARLLTQRLAEESRLPRLSRADTAALAEAISGRTHAGLFDRSDGIPLHVEEFLAAAAGVPDTLADAVLFRAEQLSPDARGLAGAASVLGRSFDLDLIVAITGDPPETIDAALRELGDRFFVQPRGDGTGYDFRHALIRDALYADLPPLRRRDLHGRAAEAARAAGFAAAFVSDQFERAQRPGEAFPSAMAAAEEAAALSAHQEAAGLYRRALRTMDPAGDRATVLTALAGELAAIDDNAAADRAYAEASRLRLADGDRLAAAALLPEWVAVRHLLGDGLDRRTAALRAGLPLAAGDSGVLARLHAALAAAYMLDRRLTEALEHGVRARALSSAADHDLDATVGSVLLFLGRLDEGCALLESVITRAVAADRERSAARAYRMLGSSTSVLVEYPRAQRWLAEGIAYAERAELVNDRHYMAAHLAHVRWATGDVAGARAQAQAALADGRGGITTRITALHVLGYTALGADPPAARAALTEAAELGGSMRELQRVSPAWWGLAELAVLDGDHHAAIARCEAGYAASAAVRDASYLFPYVVTGTRAYLAGSGPTQAREWLARVTELLVERGIPGTLGALDHARGLISLAEGQTGKARLALDAAAGFWAGRRRFWEGTAVLLDQARCAHRSRRPGEAAALVTAARAAWGAALGGTLGSASGSVSGSAFGSASGSAFGSAFGSAEPPAVWLDGTGNAGAQPRVLTARELEVARLVAAGRTDREIAGQLVISPRTVAAHVEHIRTKLGVARRTQIAGWLASDLSS</sequence>
<feature type="domain" description="HTH luxR-type" evidence="3">
    <location>
        <begin position="874"/>
        <end position="939"/>
    </location>
</feature>
<dbReference type="PRINTS" id="PR00038">
    <property type="entry name" value="HTHLUXR"/>
</dbReference>
<evidence type="ECO:0000256" key="1">
    <source>
        <dbReference type="ARBA" id="ARBA00022741"/>
    </source>
</evidence>
<dbReference type="CDD" id="cd06170">
    <property type="entry name" value="LuxR_C_like"/>
    <property type="match status" value="1"/>
</dbReference>
<gene>
    <name evidence="4" type="ORF">Apa02nite_054700</name>
</gene>